<dbReference type="Gene3D" id="3.30.200.100">
    <property type="entry name" value="MucB/RseB, C-terminal domain"/>
    <property type="match status" value="1"/>
</dbReference>
<organism evidence="8 9">
    <name type="scientific">Rhodoferax sediminis</name>
    <dbReference type="NCBI Taxonomy" id="2509614"/>
    <lineage>
        <taxon>Bacteria</taxon>
        <taxon>Pseudomonadati</taxon>
        <taxon>Pseudomonadota</taxon>
        <taxon>Betaproteobacteria</taxon>
        <taxon>Burkholderiales</taxon>
        <taxon>Comamonadaceae</taxon>
        <taxon>Rhodoferax</taxon>
    </lineage>
</organism>
<dbReference type="InterPro" id="IPR033436">
    <property type="entry name" value="MucB/RseB_C"/>
</dbReference>
<feature type="chain" id="PRO_5022072207" evidence="5">
    <location>
        <begin position="25"/>
        <end position="350"/>
    </location>
</feature>
<evidence type="ECO:0000256" key="3">
    <source>
        <dbReference type="ARBA" id="ARBA00022729"/>
    </source>
</evidence>
<evidence type="ECO:0000313" key="9">
    <source>
        <dbReference type="Proteomes" id="UP000316798"/>
    </source>
</evidence>
<dbReference type="InterPro" id="IPR033434">
    <property type="entry name" value="MucB/RseB_N"/>
</dbReference>
<evidence type="ECO:0000256" key="2">
    <source>
        <dbReference type="ARBA" id="ARBA00008150"/>
    </source>
</evidence>
<evidence type="ECO:0000256" key="1">
    <source>
        <dbReference type="ARBA" id="ARBA00004418"/>
    </source>
</evidence>
<dbReference type="InterPro" id="IPR038484">
    <property type="entry name" value="MucB/RseB_C_sf"/>
</dbReference>
<comment type="subcellular location">
    <subcellularLocation>
        <location evidence="1">Periplasm</location>
    </subcellularLocation>
</comment>
<name>A0A515DEN3_9BURK</name>
<protein>
    <submittedName>
        <fullName evidence="8">Transcriptional regulator</fullName>
    </submittedName>
</protein>
<comment type="similarity">
    <text evidence="2">Belongs to the RseB family.</text>
</comment>
<feature type="domain" description="MucB/RseB C-terminal" evidence="7">
    <location>
        <begin position="240"/>
        <end position="346"/>
    </location>
</feature>
<proteinExistence type="inferred from homology"/>
<dbReference type="PIRSF" id="PIRSF005427">
    <property type="entry name" value="RseB"/>
    <property type="match status" value="1"/>
</dbReference>
<evidence type="ECO:0000256" key="4">
    <source>
        <dbReference type="ARBA" id="ARBA00022764"/>
    </source>
</evidence>
<dbReference type="Gene3D" id="2.50.20.10">
    <property type="entry name" value="Lipoprotein localisation LolA/LolB/LppX"/>
    <property type="match status" value="1"/>
</dbReference>
<dbReference type="Pfam" id="PF17188">
    <property type="entry name" value="MucB_RseB_C"/>
    <property type="match status" value="1"/>
</dbReference>
<keyword evidence="3 5" id="KW-0732">Signal</keyword>
<evidence type="ECO:0000259" key="7">
    <source>
        <dbReference type="Pfam" id="PF17188"/>
    </source>
</evidence>
<gene>
    <name evidence="8" type="ORF">EUB48_17460</name>
</gene>
<dbReference type="KEGG" id="rhf:EUB48_17460"/>
<evidence type="ECO:0000313" key="8">
    <source>
        <dbReference type="EMBL" id="QDL38876.1"/>
    </source>
</evidence>
<keyword evidence="9" id="KW-1185">Reference proteome</keyword>
<dbReference type="GO" id="GO:0045152">
    <property type="term" value="F:antisigma factor binding"/>
    <property type="evidence" value="ECO:0007669"/>
    <property type="project" value="TreeGrafter"/>
</dbReference>
<dbReference type="CDD" id="cd16327">
    <property type="entry name" value="RseB"/>
    <property type="match status" value="1"/>
</dbReference>
<dbReference type="GO" id="GO:0032885">
    <property type="term" value="P:regulation of polysaccharide biosynthetic process"/>
    <property type="evidence" value="ECO:0007669"/>
    <property type="project" value="TreeGrafter"/>
</dbReference>
<dbReference type="AlphaFoldDB" id="A0A515DEN3"/>
<evidence type="ECO:0000256" key="5">
    <source>
        <dbReference type="SAM" id="SignalP"/>
    </source>
</evidence>
<dbReference type="Pfam" id="PF03888">
    <property type="entry name" value="MucB_RseB"/>
    <property type="match status" value="1"/>
</dbReference>
<reference evidence="8 9" key="1">
    <citation type="submission" date="2019-01" db="EMBL/GenBank/DDBJ databases">
        <title>Genomic insights into a novel species Rhodoferax sp.</title>
        <authorList>
            <person name="Jin L."/>
        </authorList>
    </citation>
    <scope>NUCLEOTIDE SEQUENCE [LARGE SCALE GENOMIC DNA]</scope>
    <source>
        <strain evidence="8 9">CHu59-6-5</strain>
    </source>
</reference>
<dbReference type="PANTHER" id="PTHR38782">
    <property type="match status" value="1"/>
</dbReference>
<sequence length="350" mass="38487">MIFKPFWRYALVLSALGAMNLVAAQTPAAVAPAAQPDSPLADRSVGDWLMRMHEASRKRAYTGTFVVSSSSGNLSSARIWHVCEGDQQMERVEALTGVPRSTFRHNDQVVTFFPQARVVKTERRESLGLFPNLLKSSNSAIDEFYTAQQAGSGRVAGFDASVVQLKPKDKLRFGYRIWSEKKSGLVVKLQTLDTDGRVLEQAAFSDLQIDAPVKMSALAQMMGDTAGYKVVATELVKTTAAAEGWALKSPVAGFKPMNCYKRPMAAEGGAHDASDNTLQWVFSDGLASVSLFVEAYDPKRHTQEVHLTMGATQMLTRHLSDRSGDWWITVVGEVPLPTLRVFAQNLERTK</sequence>
<feature type="domain" description="MucB/RseB N-terminal" evidence="6">
    <location>
        <begin position="45"/>
        <end position="222"/>
    </location>
</feature>
<dbReference type="GO" id="GO:0030288">
    <property type="term" value="C:outer membrane-bounded periplasmic space"/>
    <property type="evidence" value="ECO:0007669"/>
    <property type="project" value="TreeGrafter"/>
</dbReference>
<dbReference type="InterPro" id="IPR005588">
    <property type="entry name" value="MucB_RseB"/>
</dbReference>
<accession>A0A515DEN3</accession>
<dbReference type="OrthoDB" id="7067274at2"/>
<keyword evidence="4" id="KW-0574">Periplasm</keyword>
<dbReference type="PANTHER" id="PTHR38782:SF1">
    <property type="entry name" value="SIGMA-E FACTOR REGULATORY PROTEIN RSEB"/>
    <property type="match status" value="1"/>
</dbReference>
<dbReference type="Proteomes" id="UP000316798">
    <property type="component" value="Chromosome"/>
</dbReference>
<evidence type="ECO:0000259" key="6">
    <source>
        <dbReference type="Pfam" id="PF03888"/>
    </source>
</evidence>
<feature type="signal peptide" evidence="5">
    <location>
        <begin position="1"/>
        <end position="24"/>
    </location>
</feature>
<dbReference type="EMBL" id="CP035503">
    <property type="protein sequence ID" value="QDL38876.1"/>
    <property type="molecule type" value="Genomic_DNA"/>
</dbReference>